<dbReference type="PANTHER" id="PTHR32060">
    <property type="entry name" value="TAIL-SPECIFIC PROTEASE"/>
    <property type="match status" value="1"/>
</dbReference>
<dbReference type="Gene3D" id="3.90.226.10">
    <property type="entry name" value="2-enoyl-CoA Hydratase, Chain A, domain 1"/>
    <property type="match status" value="1"/>
</dbReference>
<reference evidence="9" key="1">
    <citation type="submission" date="2023-07" db="EMBL/GenBank/DDBJ databases">
        <title>Two novel species in the genus Flavivirga.</title>
        <authorList>
            <person name="Kwon K."/>
        </authorList>
    </citation>
    <scope>NUCLEOTIDE SEQUENCE</scope>
    <source>
        <strain evidence="9">KCTC 52353</strain>
    </source>
</reference>
<evidence type="ECO:0000259" key="7">
    <source>
        <dbReference type="SMART" id="SM00228"/>
    </source>
</evidence>
<evidence type="ECO:0000259" key="8">
    <source>
        <dbReference type="SMART" id="SM00245"/>
    </source>
</evidence>
<dbReference type="RefSeq" id="WP_303278550.1">
    <property type="nucleotide sequence ID" value="NZ_JAUOEK010000134.1"/>
</dbReference>
<dbReference type="NCBIfam" id="TIGR00225">
    <property type="entry name" value="prc"/>
    <property type="match status" value="1"/>
</dbReference>
<keyword evidence="3 5" id="KW-0378">Hydrolase</keyword>
<dbReference type="InterPro" id="IPR029045">
    <property type="entry name" value="ClpP/crotonase-like_dom_sf"/>
</dbReference>
<keyword evidence="4 5" id="KW-0720">Serine protease</keyword>
<evidence type="ECO:0000313" key="10">
    <source>
        <dbReference type="Proteomes" id="UP001176883"/>
    </source>
</evidence>
<dbReference type="PROSITE" id="PS51257">
    <property type="entry name" value="PROKAR_LIPOPROTEIN"/>
    <property type="match status" value="1"/>
</dbReference>
<gene>
    <name evidence="9" type="ORF">Q4Q35_13420</name>
</gene>
<comment type="similarity">
    <text evidence="1 5">Belongs to the peptidase S41A family.</text>
</comment>
<dbReference type="CDD" id="cd07560">
    <property type="entry name" value="Peptidase_S41_CPP"/>
    <property type="match status" value="1"/>
</dbReference>
<proteinExistence type="inferred from homology"/>
<organism evidence="9 10">
    <name type="scientific">Flavivirga aquimarina</name>
    <dbReference type="NCBI Taxonomy" id="2027862"/>
    <lineage>
        <taxon>Bacteria</taxon>
        <taxon>Pseudomonadati</taxon>
        <taxon>Bacteroidota</taxon>
        <taxon>Flavobacteriia</taxon>
        <taxon>Flavobacteriales</taxon>
        <taxon>Flavobacteriaceae</taxon>
        <taxon>Flavivirga</taxon>
    </lineage>
</organism>
<keyword evidence="6" id="KW-0732">Signal</keyword>
<dbReference type="SUPFAM" id="SSF52096">
    <property type="entry name" value="ClpP/crotonase"/>
    <property type="match status" value="1"/>
</dbReference>
<dbReference type="SMART" id="SM00228">
    <property type="entry name" value="PDZ"/>
    <property type="match status" value="1"/>
</dbReference>
<dbReference type="Pfam" id="PF11818">
    <property type="entry name" value="DUF3340"/>
    <property type="match status" value="1"/>
</dbReference>
<dbReference type="EMBL" id="JAUOEK010000134">
    <property type="protein sequence ID" value="MDO5970810.1"/>
    <property type="molecule type" value="Genomic_DNA"/>
</dbReference>
<evidence type="ECO:0000256" key="1">
    <source>
        <dbReference type="ARBA" id="ARBA00009179"/>
    </source>
</evidence>
<sequence>MKRNYKILSLLLLLAFGSCSFTTKKFSNPDKDKLLVQIITFVLEQGHFDPIAMNDAFSAELFSDYIEVLDPVKRYFYESDYKDFEKYKFFLDNQLKATEVTFFNVVHERMLKRIEEAKKIYKEVLSEPFDYSIDEVFDTNYENSEFAKNKREMKERWRIQLKFSTLSNYDDLKEQEKLVKEKDASYVMKTDEEIEKEAREATLKSIDVYFNDNIDDLQREDWFAIYVNTIVEEFDPHTYYLAPRGKEDFDQRMSGKLEGIGAKLQKRMDYIKIVELISGGPAWRGKELEVEDVILKVKQEDEEYPVNIVGMRINDAIKYIKGPKGTKVTLTIKKVDGTIKDVEIVRDIVELVETYAKSSIVEKGNRKFGVINLPAFYVDFKDYKNVNAAKDVKKEIERLKSEGMEGLVLDLRNNGGGSLPAVVDMAGLFIKEGPVVQVRSTGENKEVLKDVDKSISWDGPLVVLVNEISASASEIMAAAMQDYKRAIIIGSKQTYGKGTVQNVINLNSMLKSNTSGDLGALALTTQKYYRINGGSVQLEGVKSDVKVPGRFSFIDVGEKDKENPLPWDEIDAAEYTPWEYYFDYNETVRKSKERMANNEQLKLIEENAKWVKTKIDETVFSLNYDTYKARLDLNEEESKQFDAINNYQTNLAFQSHSYEKSLFSKDTTDLKEKRERWHKSLSQDVYIEEALNVLEDLKMSYPIKKAVAKVRK</sequence>
<dbReference type="Proteomes" id="UP001176883">
    <property type="component" value="Unassembled WGS sequence"/>
</dbReference>
<feature type="chain" id="PRO_5046981769" evidence="6">
    <location>
        <begin position="21"/>
        <end position="712"/>
    </location>
</feature>
<feature type="signal peptide" evidence="6">
    <location>
        <begin position="1"/>
        <end position="20"/>
    </location>
</feature>
<dbReference type="InterPro" id="IPR036034">
    <property type="entry name" value="PDZ_sf"/>
</dbReference>
<name>A0ABT8WCE0_9FLAO</name>
<dbReference type="Gene3D" id="2.30.42.10">
    <property type="match status" value="1"/>
</dbReference>
<dbReference type="SUPFAM" id="SSF50156">
    <property type="entry name" value="PDZ domain-like"/>
    <property type="match status" value="1"/>
</dbReference>
<feature type="domain" description="Tail specific protease" evidence="8">
    <location>
        <begin position="332"/>
        <end position="548"/>
    </location>
</feature>
<dbReference type="Pfam" id="PF17804">
    <property type="entry name" value="TSP_NTD"/>
    <property type="match status" value="1"/>
</dbReference>
<dbReference type="GO" id="GO:0004252">
    <property type="term" value="F:serine-type endopeptidase activity"/>
    <property type="evidence" value="ECO:0007669"/>
    <property type="project" value="UniProtKB-EC"/>
</dbReference>
<dbReference type="InterPro" id="IPR005151">
    <property type="entry name" value="Tail-specific_protease"/>
</dbReference>
<dbReference type="Pfam" id="PF03572">
    <property type="entry name" value="Peptidase_S41"/>
    <property type="match status" value="1"/>
</dbReference>
<evidence type="ECO:0000256" key="2">
    <source>
        <dbReference type="ARBA" id="ARBA00022670"/>
    </source>
</evidence>
<evidence type="ECO:0000256" key="6">
    <source>
        <dbReference type="SAM" id="SignalP"/>
    </source>
</evidence>
<dbReference type="CDD" id="cd06782">
    <property type="entry name" value="cpPDZ_CPP-like"/>
    <property type="match status" value="1"/>
</dbReference>
<evidence type="ECO:0000256" key="5">
    <source>
        <dbReference type="RuleBase" id="RU004404"/>
    </source>
</evidence>
<dbReference type="Pfam" id="PF00595">
    <property type="entry name" value="PDZ"/>
    <property type="match status" value="1"/>
</dbReference>
<keyword evidence="10" id="KW-1185">Reference proteome</keyword>
<evidence type="ECO:0000256" key="3">
    <source>
        <dbReference type="ARBA" id="ARBA00022801"/>
    </source>
</evidence>
<dbReference type="InterPro" id="IPR004447">
    <property type="entry name" value="Peptidase_S41A"/>
</dbReference>
<feature type="domain" description="PDZ" evidence="7">
    <location>
        <begin position="258"/>
        <end position="336"/>
    </location>
</feature>
<keyword evidence="2 5" id="KW-0645">Protease</keyword>
<comment type="caution">
    <text evidence="9">The sequence shown here is derived from an EMBL/GenBank/DDBJ whole genome shotgun (WGS) entry which is preliminary data.</text>
</comment>
<dbReference type="PANTHER" id="PTHR32060:SF22">
    <property type="entry name" value="CARBOXYL-TERMINAL-PROCESSING PEPTIDASE 3, CHLOROPLASTIC"/>
    <property type="match status" value="1"/>
</dbReference>
<dbReference type="EC" id="3.4.21.102" evidence="9"/>
<accession>A0ABT8WCE0</accession>
<dbReference type="InterPro" id="IPR040573">
    <property type="entry name" value="TSP_N"/>
</dbReference>
<dbReference type="InterPro" id="IPR001478">
    <property type="entry name" value="PDZ"/>
</dbReference>
<evidence type="ECO:0000313" key="9">
    <source>
        <dbReference type="EMBL" id="MDO5970810.1"/>
    </source>
</evidence>
<dbReference type="SMART" id="SM00245">
    <property type="entry name" value="TSPc"/>
    <property type="match status" value="1"/>
</dbReference>
<evidence type="ECO:0000256" key="4">
    <source>
        <dbReference type="ARBA" id="ARBA00022825"/>
    </source>
</evidence>
<dbReference type="InterPro" id="IPR020992">
    <property type="entry name" value="Tail_Prtase_C"/>
</dbReference>
<protein>
    <submittedName>
        <fullName evidence="9">Carboxy terminal-processing peptidase</fullName>
        <ecNumber evidence="9">3.4.21.102</ecNumber>
    </submittedName>
</protein>